<dbReference type="AlphaFoldDB" id="A0A246K476"/>
<sequence length="175" mass="18939">MRSHCVPALSSQYAAPALPGSRGSLTEVELTSIEGRLEQGIRFGRIAAVCIRGRSTSVAAFRPGATFAFVRWTSNNYGIVHSSIAIVTAVAAGQPYARLPFIRPGGDILLRVDEWPKVQLVLNAIDAVDAAGIDPCDAAPDHWRHVGIRVAAGMPFRPYNADRHAAWLRRRAIEA</sequence>
<dbReference type="Proteomes" id="UP000197097">
    <property type="component" value="Unassembled WGS sequence"/>
</dbReference>
<dbReference type="OrthoDB" id="9810432at2"/>
<dbReference type="InterPro" id="IPR021263">
    <property type="entry name" value="DUF2840"/>
</dbReference>
<keyword evidence="2" id="KW-1185">Reference proteome</keyword>
<dbReference type="GO" id="GO:0016798">
    <property type="term" value="F:hydrolase activity, acting on glycosyl bonds"/>
    <property type="evidence" value="ECO:0007669"/>
    <property type="project" value="UniProtKB-KW"/>
</dbReference>
<keyword evidence="1" id="KW-0326">Glycosidase</keyword>
<dbReference type="EMBL" id="NISJ01000002">
    <property type="protein sequence ID" value="OWR00393.1"/>
    <property type="molecule type" value="Genomic_DNA"/>
</dbReference>
<evidence type="ECO:0000313" key="1">
    <source>
        <dbReference type="EMBL" id="OWR00393.1"/>
    </source>
</evidence>
<keyword evidence="1" id="KW-0378">Hydrolase</keyword>
<evidence type="ECO:0000313" key="2">
    <source>
        <dbReference type="Proteomes" id="UP000197097"/>
    </source>
</evidence>
<reference evidence="1 2" key="1">
    <citation type="journal article" date="2002" name="Int. J. Syst. Evol. Microbiol.">
        <title>Sphingopyxis witflariensis sp. nov., isolated from activated sludge.</title>
        <authorList>
            <person name="Kampfer P."/>
            <person name="Witzenberger R."/>
            <person name="Denner E.B."/>
            <person name="Busse H.J."/>
            <person name="Neef A."/>
        </authorList>
    </citation>
    <scope>NUCLEOTIDE SEQUENCE [LARGE SCALE GENOMIC DNA]</scope>
    <source>
        <strain evidence="1 2">DSM 14551</strain>
    </source>
</reference>
<protein>
    <submittedName>
        <fullName evidence="1">Glycosidase</fullName>
    </submittedName>
</protein>
<accession>A0A246K476</accession>
<dbReference type="RefSeq" id="WP_088471886.1">
    <property type="nucleotide sequence ID" value="NZ_NISJ01000002.1"/>
</dbReference>
<gene>
    <name evidence="1" type="ORF">CDQ91_06515</name>
</gene>
<dbReference type="Pfam" id="PF11000">
    <property type="entry name" value="DUF2840"/>
    <property type="match status" value="1"/>
</dbReference>
<proteinExistence type="predicted"/>
<comment type="caution">
    <text evidence="1">The sequence shown here is derived from an EMBL/GenBank/DDBJ whole genome shotgun (WGS) entry which is preliminary data.</text>
</comment>
<name>A0A246K476_9SPHN</name>
<organism evidence="1 2">
    <name type="scientific">Sphingopyxis witflariensis</name>
    <dbReference type="NCBI Taxonomy" id="173675"/>
    <lineage>
        <taxon>Bacteria</taxon>
        <taxon>Pseudomonadati</taxon>
        <taxon>Pseudomonadota</taxon>
        <taxon>Alphaproteobacteria</taxon>
        <taxon>Sphingomonadales</taxon>
        <taxon>Sphingomonadaceae</taxon>
        <taxon>Sphingopyxis</taxon>
    </lineage>
</organism>